<keyword evidence="3" id="KW-1185">Reference proteome</keyword>
<dbReference type="SMR" id="A0A3B6IW42"/>
<proteinExistence type="predicted"/>
<reference evidence="2" key="1">
    <citation type="submission" date="2018-08" db="EMBL/GenBank/DDBJ databases">
        <authorList>
            <person name="Rossello M."/>
        </authorList>
    </citation>
    <scope>NUCLEOTIDE SEQUENCE [LARGE SCALE GENOMIC DNA]</scope>
    <source>
        <strain evidence="2">cv. Chinese Spring</strain>
    </source>
</reference>
<accession>A0A3B6IW42</accession>
<dbReference type="Gramene" id="TraesJAG4B03G02399960.1">
    <property type="protein sequence ID" value="TraesJAG4B03G02399960.1.CDS1"/>
    <property type="gene ID" value="TraesJAG4B03G02399960"/>
</dbReference>
<evidence type="ECO:0000256" key="1">
    <source>
        <dbReference type="SAM" id="MobiDB-lite"/>
    </source>
</evidence>
<feature type="region of interest" description="Disordered" evidence="1">
    <location>
        <begin position="51"/>
        <end position="137"/>
    </location>
</feature>
<protein>
    <submittedName>
        <fullName evidence="2">Uncharacterized protein</fullName>
    </submittedName>
</protein>
<dbReference type="Gramene" id="TraesCS4B02G363600.1">
    <property type="protein sequence ID" value="TraesCS4B02G363600.1.cds1"/>
    <property type="gene ID" value="TraesCS4B02G363600"/>
</dbReference>
<dbReference type="Gramene" id="TraesCS4B03G0939400.1">
    <property type="protein sequence ID" value="TraesCS4B03G0939400.1.CDS1"/>
    <property type="gene ID" value="TraesCS4B03G0939400"/>
</dbReference>
<evidence type="ECO:0000313" key="3">
    <source>
        <dbReference type="Proteomes" id="UP000019116"/>
    </source>
</evidence>
<name>A0A3B6IW42_WHEAT</name>
<reference evidence="2" key="2">
    <citation type="submission" date="2018-10" db="UniProtKB">
        <authorList>
            <consortium name="EnsemblPlants"/>
        </authorList>
    </citation>
    <scope>IDENTIFICATION</scope>
</reference>
<feature type="compositionally biased region" description="Acidic residues" evidence="1">
    <location>
        <begin position="79"/>
        <end position="94"/>
    </location>
</feature>
<feature type="compositionally biased region" description="Basic and acidic residues" evidence="1">
    <location>
        <begin position="108"/>
        <end position="129"/>
    </location>
</feature>
<dbReference type="Proteomes" id="UP000019116">
    <property type="component" value="Chromosome 4B"/>
</dbReference>
<evidence type="ECO:0000313" key="2">
    <source>
        <dbReference type="EnsemblPlants" id="TraesCS4B02G363600.1.cds1"/>
    </source>
</evidence>
<feature type="region of interest" description="Disordered" evidence="1">
    <location>
        <begin position="1"/>
        <end position="35"/>
    </location>
</feature>
<dbReference type="EnsemblPlants" id="TraesCS4B02G363600.1">
    <property type="protein sequence ID" value="TraesCS4B02G363600.1.cds1"/>
    <property type="gene ID" value="TraesCS4B02G363600"/>
</dbReference>
<feature type="compositionally biased region" description="Low complexity" evidence="1">
    <location>
        <begin position="1"/>
        <end position="14"/>
    </location>
</feature>
<dbReference type="AlphaFoldDB" id="A0A3B6IW42"/>
<sequence>MASSSSEAAPPVAAGEDPAAPAKGQERTKKEKTRVVLPQFHLDTLMRAEEFLEPLPPPDEEFLAQVREQRGQKGFVEIDLTDDEEEEDEEEEEKEGGNAAPPAGGRGSMEEDKFSPEVTKKPSDGDGGGRIRRLIGN</sequence>
<organism evidence="2">
    <name type="scientific">Triticum aestivum</name>
    <name type="common">Wheat</name>
    <dbReference type="NCBI Taxonomy" id="4565"/>
    <lineage>
        <taxon>Eukaryota</taxon>
        <taxon>Viridiplantae</taxon>
        <taxon>Streptophyta</taxon>
        <taxon>Embryophyta</taxon>
        <taxon>Tracheophyta</taxon>
        <taxon>Spermatophyta</taxon>
        <taxon>Magnoliopsida</taxon>
        <taxon>Liliopsida</taxon>
        <taxon>Poales</taxon>
        <taxon>Poaceae</taxon>
        <taxon>BOP clade</taxon>
        <taxon>Pooideae</taxon>
        <taxon>Triticodae</taxon>
        <taxon>Triticeae</taxon>
        <taxon>Triticinae</taxon>
        <taxon>Triticum</taxon>
    </lineage>
</organism>